<dbReference type="PANTHER" id="PTHR43272:SF83">
    <property type="entry name" value="ACYL-COA SYNTHETASE LONG-CHAIN, ISOFORM J"/>
    <property type="match status" value="1"/>
</dbReference>
<dbReference type="Gene3D" id="3.40.50.12780">
    <property type="entry name" value="N-terminal domain of ligase-like"/>
    <property type="match status" value="1"/>
</dbReference>
<dbReference type="PANTHER" id="PTHR43272">
    <property type="entry name" value="LONG-CHAIN-FATTY-ACID--COA LIGASE"/>
    <property type="match status" value="1"/>
</dbReference>
<dbReference type="OrthoDB" id="1700726at2759"/>
<evidence type="ECO:0000256" key="6">
    <source>
        <dbReference type="SAM" id="MobiDB-lite"/>
    </source>
</evidence>
<feature type="compositionally biased region" description="Low complexity" evidence="6">
    <location>
        <begin position="18"/>
        <end position="29"/>
    </location>
</feature>
<dbReference type="GO" id="GO:0004467">
    <property type="term" value="F:long-chain fatty acid-CoA ligase activity"/>
    <property type="evidence" value="ECO:0007669"/>
    <property type="project" value="UniProtKB-EC"/>
</dbReference>
<dbReference type="GO" id="GO:0005783">
    <property type="term" value="C:endoplasmic reticulum"/>
    <property type="evidence" value="ECO:0007669"/>
    <property type="project" value="TreeGrafter"/>
</dbReference>
<evidence type="ECO:0000259" key="7">
    <source>
        <dbReference type="Pfam" id="PF00501"/>
    </source>
</evidence>
<dbReference type="Proteomes" id="UP000467700">
    <property type="component" value="Unassembled WGS sequence"/>
</dbReference>
<protein>
    <recommendedName>
        <fullName evidence="7">AMP-dependent synthetase/ligase domain-containing protein</fullName>
    </recommendedName>
</protein>
<evidence type="ECO:0000313" key="9">
    <source>
        <dbReference type="Proteomes" id="UP000467700"/>
    </source>
</evidence>
<keyword evidence="2" id="KW-0436">Ligase</keyword>
<proteinExistence type="inferred from homology"/>
<dbReference type="InterPro" id="IPR020845">
    <property type="entry name" value="AMP-binding_CS"/>
</dbReference>
<organism evidence="8 9">
    <name type="scientific">Cyclocybe aegerita</name>
    <name type="common">Black poplar mushroom</name>
    <name type="synonym">Agrocybe aegerita</name>
    <dbReference type="NCBI Taxonomy" id="1973307"/>
    <lineage>
        <taxon>Eukaryota</taxon>
        <taxon>Fungi</taxon>
        <taxon>Dikarya</taxon>
        <taxon>Basidiomycota</taxon>
        <taxon>Agaricomycotina</taxon>
        <taxon>Agaricomycetes</taxon>
        <taxon>Agaricomycetidae</taxon>
        <taxon>Agaricales</taxon>
        <taxon>Agaricineae</taxon>
        <taxon>Bolbitiaceae</taxon>
        <taxon>Cyclocybe</taxon>
    </lineage>
</organism>
<dbReference type="SUPFAM" id="SSF56801">
    <property type="entry name" value="Acetyl-CoA synthetase-like"/>
    <property type="match status" value="1"/>
</dbReference>
<gene>
    <name evidence="8" type="ORF">AAE3_LOCUS5914</name>
</gene>
<dbReference type="InterPro" id="IPR042099">
    <property type="entry name" value="ANL_N_sf"/>
</dbReference>
<name>A0A8S0X0M6_CYCAE</name>
<evidence type="ECO:0000256" key="3">
    <source>
        <dbReference type="ARBA" id="ARBA00022741"/>
    </source>
</evidence>
<evidence type="ECO:0000256" key="5">
    <source>
        <dbReference type="ARBA" id="ARBA00036813"/>
    </source>
</evidence>
<evidence type="ECO:0000256" key="1">
    <source>
        <dbReference type="ARBA" id="ARBA00006432"/>
    </source>
</evidence>
<keyword evidence="4" id="KW-0067">ATP-binding</keyword>
<evidence type="ECO:0000313" key="8">
    <source>
        <dbReference type="EMBL" id="CAA7263548.1"/>
    </source>
</evidence>
<dbReference type="GO" id="GO:0005811">
    <property type="term" value="C:lipid droplet"/>
    <property type="evidence" value="ECO:0007669"/>
    <property type="project" value="TreeGrafter"/>
</dbReference>
<feature type="domain" description="AMP-dependent synthetase/ligase" evidence="7">
    <location>
        <begin position="128"/>
        <end position="549"/>
    </location>
</feature>
<comment type="caution">
    <text evidence="8">The sequence shown here is derived from an EMBL/GenBank/DDBJ whole genome shotgun (WGS) entry which is preliminary data.</text>
</comment>
<dbReference type="GO" id="GO:0035336">
    <property type="term" value="P:long-chain fatty-acyl-CoA metabolic process"/>
    <property type="evidence" value="ECO:0007669"/>
    <property type="project" value="TreeGrafter"/>
</dbReference>
<keyword evidence="9" id="KW-1185">Reference proteome</keyword>
<evidence type="ECO:0000256" key="2">
    <source>
        <dbReference type="ARBA" id="ARBA00022598"/>
    </source>
</evidence>
<comment type="catalytic activity">
    <reaction evidence="5">
        <text>a long-chain fatty acid + ATP + CoA = a long-chain fatty acyl-CoA + AMP + diphosphate</text>
        <dbReference type="Rhea" id="RHEA:15421"/>
        <dbReference type="ChEBI" id="CHEBI:30616"/>
        <dbReference type="ChEBI" id="CHEBI:33019"/>
        <dbReference type="ChEBI" id="CHEBI:57287"/>
        <dbReference type="ChEBI" id="CHEBI:57560"/>
        <dbReference type="ChEBI" id="CHEBI:83139"/>
        <dbReference type="ChEBI" id="CHEBI:456215"/>
        <dbReference type="EC" id="6.2.1.3"/>
    </reaction>
</comment>
<dbReference type="Pfam" id="PF00501">
    <property type="entry name" value="AMP-binding"/>
    <property type="match status" value="1"/>
</dbReference>
<dbReference type="GO" id="GO:0005524">
    <property type="term" value="F:ATP binding"/>
    <property type="evidence" value="ECO:0007669"/>
    <property type="project" value="UniProtKB-KW"/>
</dbReference>
<evidence type="ECO:0000256" key="4">
    <source>
        <dbReference type="ARBA" id="ARBA00022840"/>
    </source>
</evidence>
<comment type="similarity">
    <text evidence="1">Belongs to the ATP-dependent AMP-binding enzyme family.</text>
</comment>
<dbReference type="InterPro" id="IPR000873">
    <property type="entry name" value="AMP-dep_synth/lig_dom"/>
</dbReference>
<keyword evidence="3" id="KW-0547">Nucleotide-binding</keyword>
<reference evidence="8 9" key="1">
    <citation type="submission" date="2020-01" db="EMBL/GenBank/DDBJ databases">
        <authorList>
            <person name="Gupta K D."/>
        </authorList>
    </citation>
    <scope>NUCLEOTIDE SEQUENCE [LARGE SCALE GENOMIC DNA]</scope>
</reference>
<feature type="region of interest" description="Disordered" evidence="6">
    <location>
        <begin position="1"/>
        <end position="53"/>
    </location>
</feature>
<dbReference type="EMBL" id="CACVBS010000040">
    <property type="protein sequence ID" value="CAA7263548.1"/>
    <property type="molecule type" value="Genomic_DNA"/>
</dbReference>
<sequence>MSWPDNARSLNPNHDVDTTTTTNMTSQLTLRPKGHFGPGSIEVEPPARPGEGGARRLAVEREALIERPASGIDTIPDVIAYAAQTHGKEKAMGWRDIIDIHEEKKLVKKVIDGKEVTEEKTWKYFELSDYKYIDYVELEGAISEAARGLVELGVAKGDVFDLFAETSPNWQIISHACSTVSTTIATAYDTLGESGLKHSLNEPKCVGIFTNPPLLKTLLKVLPETPSVRLVIHDGTPDAALVSQIRSLRSDNPITVMHIDAVRALGRPQSTSTPADRKPTRDTLACIMYTSGSTGSPKGVCLTHANLISALGAINPIFGPHIAPGSRYLAYLPLAHVLEYIVELYAVYVGATCGYARPKTLTDASVRGCKGDLRAFKPHIMLGVPAVWETMRKGVVGRVEKAGWVASKAFWGGLRLKRYAGPWIPGVDWLVDNLFLGTVKEAMGGEMRFAVNGGAAISRETQDFFNLAVMPLTQGYGLTETCGMCALLPPELLSVGPVGVPAPSVEIKLLDCPEMGYFSSTDLSSTSTTSHLPQGEVCIRGPSVTSGYLNRPDLNDDEEIFTKDGWFRTGDVGQWNEDGTLSIIDRLKNLVKMQSGEYIALERLESIYKTCKLATNLCLYAESDMQQPIAIVCPRESTLRRALKSNGNGKAKPNGTATPPTATEPINILFEASSKSAFAELCASPAARNAVLKELQAIAKKQGLARAEIPSGVVLSPDEWTSANGMVTAAAKVNQAKVRNSGAVKGPLEEMRKRQSGN</sequence>
<dbReference type="AlphaFoldDB" id="A0A8S0X0M6"/>
<dbReference type="GO" id="GO:0005886">
    <property type="term" value="C:plasma membrane"/>
    <property type="evidence" value="ECO:0007669"/>
    <property type="project" value="TreeGrafter"/>
</dbReference>
<dbReference type="PROSITE" id="PS00455">
    <property type="entry name" value="AMP_BINDING"/>
    <property type="match status" value="1"/>
</dbReference>
<accession>A0A8S0X0M6</accession>